<dbReference type="STRING" id="215250.A0A316YKI3"/>
<dbReference type="InterPro" id="IPR050712">
    <property type="entry name" value="NAD(P)H-dep_reductase"/>
</dbReference>
<dbReference type="PANTHER" id="PTHR30543">
    <property type="entry name" value="CHROMATE REDUCTASE"/>
    <property type="match status" value="1"/>
</dbReference>
<evidence type="ECO:0000313" key="3">
    <source>
        <dbReference type="Proteomes" id="UP000245768"/>
    </source>
</evidence>
<dbReference type="InParanoid" id="A0A316YKI3"/>
<dbReference type="Proteomes" id="UP000245768">
    <property type="component" value="Unassembled WGS sequence"/>
</dbReference>
<dbReference type="AlphaFoldDB" id="A0A316YKI3"/>
<feature type="domain" description="NADPH-dependent FMN reductase-like" evidence="1">
    <location>
        <begin position="4"/>
        <end position="162"/>
    </location>
</feature>
<dbReference type="SUPFAM" id="SSF52218">
    <property type="entry name" value="Flavoproteins"/>
    <property type="match status" value="1"/>
</dbReference>
<keyword evidence="3" id="KW-1185">Reference proteome</keyword>
<sequence>MAKNIAIIIGSIRKQRKGHQVAEWIHDQLKPLADKQGAALEVVDLAKYQLPIHDGSPAIMTQLKGKGEEGEGHEYPDDKVNAWSRTIRSHDGYVFVTPEYNAGIPSPLKAALDHIYHEFAGKPALIVSYGGPGRGASSGQQLATVLKAVKLNVAEQQVNIAAASRARGPNAPVDDETRDTWSVDDVVTAWDSFSKL</sequence>
<gene>
    <name evidence="2" type="ORF">FA10DRAFT_152169</name>
</gene>
<dbReference type="InterPro" id="IPR005025">
    <property type="entry name" value="FMN_Rdtase-like_dom"/>
</dbReference>
<organism evidence="2 3">
    <name type="scientific">Acaromyces ingoldii</name>
    <dbReference type="NCBI Taxonomy" id="215250"/>
    <lineage>
        <taxon>Eukaryota</taxon>
        <taxon>Fungi</taxon>
        <taxon>Dikarya</taxon>
        <taxon>Basidiomycota</taxon>
        <taxon>Ustilaginomycotina</taxon>
        <taxon>Exobasidiomycetes</taxon>
        <taxon>Exobasidiales</taxon>
        <taxon>Cryptobasidiaceae</taxon>
        <taxon>Acaromyces</taxon>
    </lineage>
</organism>
<dbReference type="GO" id="GO:0005829">
    <property type="term" value="C:cytosol"/>
    <property type="evidence" value="ECO:0007669"/>
    <property type="project" value="TreeGrafter"/>
</dbReference>
<dbReference type="GeneID" id="37040020"/>
<dbReference type="Pfam" id="PF03358">
    <property type="entry name" value="FMN_red"/>
    <property type="match status" value="1"/>
</dbReference>
<name>A0A316YKI3_9BASI</name>
<dbReference type="PANTHER" id="PTHR30543:SF21">
    <property type="entry name" value="NAD(P)H-DEPENDENT FMN REDUCTASE LOT6"/>
    <property type="match status" value="1"/>
</dbReference>
<dbReference type="GO" id="GO:0010181">
    <property type="term" value="F:FMN binding"/>
    <property type="evidence" value="ECO:0007669"/>
    <property type="project" value="TreeGrafter"/>
</dbReference>
<proteinExistence type="predicted"/>
<accession>A0A316YKI3</accession>
<dbReference type="OrthoDB" id="68575at2759"/>
<dbReference type="GO" id="GO:0016491">
    <property type="term" value="F:oxidoreductase activity"/>
    <property type="evidence" value="ECO:0007669"/>
    <property type="project" value="InterPro"/>
</dbReference>
<dbReference type="Gene3D" id="3.40.50.360">
    <property type="match status" value="1"/>
</dbReference>
<evidence type="ECO:0000259" key="1">
    <source>
        <dbReference type="Pfam" id="PF03358"/>
    </source>
</evidence>
<reference evidence="2" key="1">
    <citation type="journal article" date="2018" name="Mol. Biol. Evol.">
        <title>Broad Genomic Sampling Reveals a Smut Pathogenic Ancestry of the Fungal Clade Ustilaginomycotina.</title>
        <authorList>
            <person name="Kijpornyongpan T."/>
            <person name="Mondo S.J."/>
            <person name="Barry K."/>
            <person name="Sandor L."/>
            <person name="Lee J."/>
            <person name="Lipzen A."/>
            <person name="Pangilinan J."/>
            <person name="LaButti K."/>
            <person name="Hainaut M."/>
            <person name="Henrissat B."/>
            <person name="Grigoriev I.V."/>
            <person name="Spatafora J.W."/>
            <person name="Aime M.C."/>
        </authorList>
    </citation>
    <scope>NUCLEOTIDE SEQUENCE [LARGE SCALE GENOMIC DNA]</scope>
    <source>
        <strain evidence="2">MCA 4198</strain>
    </source>
</reference>
<dbReference type="RefSeq" id="XP_025376917.1">
    <property type="nucleotide sequence ID" value="XM_025518104.1"/>
</dbReference>
<dbReference type="InterPro" id="IPR029039">
    <property type="entry name" value="Flavoprotein-like_sf"/>
</dbReference>
<evidence type="ECO:0000313" key="2">
    <source>
        <dbReference type="EMBL" id="PWN89719.1"/>
    </source>
</evidence>
<protein>
    <submittedName>
        <fullName evidence="2">Flavo protein</fullName>
    </submittedName>
</protein>
<dbReference type="EMBL" id="KZ819637">
    <property type="protein sequence ID" value="PWN89719.1"/>
    <property type="molecule type" value="Genomic_DNA"/>
</dbReference>